<dbReference type="SFLD" id="SFLDG01129">
    <property type="entry name" value="C1.5:_HAD__Beta-PGM__Phosphata"/>
    <property type="match status" value="1"/>
</dbReference>
<keyword evidence="1" id="KW-0378">Hydrolase</keyword>
<name>A0A7C1AM09_9BACT</name>
<dbReference type="SUPFAM" id="SSF56784">
    <property type="entry name" value="HAD-like"/>
    <property type="match status" value="1"/>
</dbReference>
<gene>
    <name evidence="1" type="ORF">ENG14_04825</name>
</gene>
<dbReference type="InterPro" id="IPR036412">
    <property type="entry name" value="HAD-like_sf"/>
</dbReference>
<dbReference type="InterPro" id="IPR051828">
    <property type="entry name" value="HAD-like_hydrolase_domain"/>
</dbReference>
<evidence type="ECO:0000313" key="1">
    <source>
        <dbReference type="EMBL" id="HDL90207.1"/>
    </source>
</evidence>
<protein>
    <submittedName>
        <fullName evidence="1">HAD family hydrolase</fullName>
    </submittedName>
</protein>
<dbReference type="PANTHER" id="PTHR46191">
    <property type="match status" value="1"/>
</dbReference>
<dbReference type="AlphaFoldDB" id="A0A7C1AM09"/>
<dbReference type="Gene3D" id="3.40.50.1000">
    <property type="entry name" value="HAD superfamily/HAD-like"/>
    <property type="match status" value="1"/>
</dbReference>
<dbReference type="Pfam" id="PF00702">
    <property type="entry name" value="Hydrolase"/>
    <property type="match status" value="1"/>
</dbReference>
<proteinExistence type="predicted"/>
<dbReference type="GO" id="GO:0016787">
    <property type="term" value="F:hydrolase activity"/>
    <property type="evidence" value="ECO:0007669"/>
    <property type="project" value="UniProtKB-KW"/>
</dbReference>
<dbReference type="PANTHER" id="PTHR46191:SF2">
    <property type="entry name" value="HALOACID DEHALOGENASE-LIKE HYDROLASE DOMAIN-CONTAINING PROTEIN 3"/>
    <property type="match status" value="1"/>
</dbReference>
<dbReference type="SFLD" id="SFLDS00003">
    <property type="entry name" value="Haloacid_Dehalogenase"/>
    <property type="match status" value="1"/>
</dbReference>
<reference evidence="1" key="1">
    <citation type="journal article" date="2020" name="mSystems">
        <title>Genome- and Community-Level Interaction Insights into Carbon Utilization and Element Cycling Functions of Hydrothermarchaeota in Hydrothermal Sediment.</title>
        <authorList>
            <person name="Zhou Z."/>
            <person name="Liu Y."/>
            <person name="Xu W."/>
            <person name="Pan J."/>
            <person name="Luo Z.H."/>
            <person name="Li M."/>
        </authorList>
    </citation>
    <scope>NUCLEOTIDE SEQUENCE [LARGE SCALE GENOMIC DNA]</scope>
    <source>
        <strain evidence="1">HyVt-19</strain>
    </source>
</reference>
<dbReference type="Proteomes" id="UP000886355">
    <property type="component" value="Unassembled WGS sequence"/>
</dbReference>
<dbReference type="InterPro" id="IPR023214">
    <property type="entry name" value="HAD_sf"/>
</dbReference>
<organism evidence="1">
    <name type="scientific">Thermodesulforhabdus norvegica</name>
    <dbReference type="NCBI Taxonomy" id="39841"/>
    <lineage>
        <taxon>Bacteria</taxon>
        <taxon>Pseudomonadati</taxon>
        <taxon>Thermodesulfobacteriota</taxon>
        <taxon>Syntrophobacteria</taxon>
        <taxon>Syntrophobacterales</taxon>
        <taxon>Thermodesulforhabdaceae</taxon>
        <taxon>Thermodesulforhabdus</taxon>
    </lineage>
</organism>
<dbReference type="EMBL" id="DQZW01000227">
    <property type="protein sequence ID" value="HDL90207.1"/>
    <property type="molecule type" value="Genomic_DNA"/>
</dbReference>
<comment type="caution">
    <text evidence="1">The sequence shown here is derived from an EMBL/GenBank/DDBJ whole genome shotgun (WGS) entry which is preliminary data.</text>
</comment>
<accession>A0A7C1AM09</accession>
<sequence length="283" mass="32321">MKYSAVLSFFKRPENKPGRDLCRVFSPLEFPKAILFDIYDTLVASTIGDLNAQLEKKRGTKSFVKTAKHYGFEEKLGQQWQKLFFRYIEEEHERCRKLGILRAEVLVDVIWRRILDETLPADRSIEIDEREIGLFREMCANPVALFDGVEDLFLFLKERNILIGIVSNAQYYTEVVLQWLLGRSLFDFVDRNLAIFSYKLGFAKPDPHFFRYAEVAVRLMGLAPKNVWVVGNDPINDMASSRPYGFATVLFAGKGSIEEVAGSDIDAIVGSFGNLLDLVKGLE</sequence>